<organism evidence="1 4">
    <name type="scientific">Phytophthora fragariae</name>
    <dbReference type="NCBI Taxonomy" id="53985"/>
    <lineage>
        <taxon>Eukaryota</taxon>
        <taxon>Sar</taxon>
        <taxon>Stramenopiles</taxon>
        <taxon>Oomycota</taxon>
        <taxon>Peronosporomycetes</taxon>
        <taxon>Peronosporales</taxon>
        <taxon>Peronosporaceae</taxon>
        <taxon>Phytophthora</taxon>
    </lineage>
</organism>
<dbReference type="EMBL" id="QXGC01000034">
    <property type="protein sequence ID" value="KAE9253661.1"/>
    <property type="molecule type" value="Genomic_DNA"/>
</dbReference>
<protein>
    <submittedName>
        <fullName evidence="1">Uncharacterized protein</fullName>
    </submittedName>
</protein>
<evidence type="ECO:0000313" key="5">
    <source>
        <dbReference type="Proteomes" id="UP000476176"/>
    </source>
</evidence>
<dbReference type="EMBL" id="QXFY01000161">
    <property type="protein sequence ID" value="KAE9354182.1"/>
    <property type="molecule type" value="Genomic_DNA"/>
</dbReference>
<evidence type="ECO:0000313" key="3">
    <source>
        <dbReference type="EMBL" id="KAE9354182.1"/>
    </source>
</evidence>
<accession>A0A6A3LQ50</accession>
<gene>
    <name evidence="2" type="ORF">PF004_g1410</name>
    <name evidence="3" type="ORF">PF008_g4648</name>
    <name evidence="1" type="ORF">PF011_g5404</name>
</gene>
<proteinExistence type="predicted"/>
<evidence type="ECO:0000313" key="4">
    <source>
        <dbReference type="Proteomes" id="UP000460718"/>
    </source>
</evidence>
<dbReference type="Proteomes" id="UP000486351">
    <property type="component" value="Unassembled WGS sequence"/>
</dbReference>
<evidence type="ECO:0000313" key="2">
    <source>
        <dbReference type="EMBL" id="KAE9253661.1"/>
    </source>
</evidence>
<evidence type="ECO:0000313" key="1">
    <source>
        <dbReference type="EMBL" id="KAE9020450.1"/>
    </source>
</evidence>
<name>A0A6A3LQ50_9STRA</name>
<dbReference type="Proteomes" id="UP000460718">
    <property type="component" value="Unassembled WGS sequence"/>
</dbReference>
<sequence>MLPVLVALETAAAEALLQSLVLVVHLDAMEMCVEPLWTARSMVSCLVSGCSFATGSCPIPKLRNLTTLNLFSTNLLMILTIIYLSTTSSTTMATHRLLEYIISSHR</sequence>
<dbReference type="EMBL" id="QXFW01000211">
    <property type="protein sequence ID" value="KAE9020450.1"/>
    <property type="molecule type" value="Genomic_DNA"/>
</dbReference>
<comment type="caution">
    <text evidence="1">The sequence shown here is derived from an EMBL/GenBank/DDBJ whole genome shotgun (WGS) entry which is preliminary data.</text>
</comment>
<reference evidence="4 5" key="1">
    <citation type="submission" date="2018-09" db="EMBL/GenBank/DDBJ databases">
        <title>Genomic investigation of the strawberry pathogen Phytophthora fragariae indicates pathogenicity is determined by transcriptional variation in three key races.</title>
        <authorList>
            <person name="Adams T.M."/>
            <person name="Armitage A.D."/>
            <person name="Sobczyk M.K."/>
            <person name="Bates H.J."/>
            <person name="Dunwell J.M."/>
            <person name="Nellist C.F."/>
            <person name="Harrison R.J."/>
        </authorList>
    </citation>
    <scope>NUCLEOTIDE SEQUENCE [LARGE SCALE GENOMIC DNA]</scope>
    <source>
        <strain evidence="2 5">BC-23</strain>
        <strain evidence="3 6">NOV-77</strain>
        <strain evidence="1 4">SCRP245</strain>
    </source>
</reference>
<evidence type="ECO:0000313" key="6">
    <source>
        <dbReference type="Proteomes" id="UP000486351"/>
    </source>
</evidence>
<dbReference type="Proteomes" id="UP000476176">
    <property type="component" value="Unassembled WGS sequence"/>
</dbReference>
<dbReference type="AlphaFoldDB" id="A0A6A3LQ50"/>